<feature type="active site" description="Proton acceptor" evidence="7">
    <location>
        <position position="397"/>
    </location>
</feature>
<keyword evidence="10" id="KW-0732">Signal</keyword>
<dbReference type="GO" id="GO:0005507">
    <property type="term" value="F:copper ion binding"/>
    <property type="evidence" value="ECO:0007669"/>
    <property type="project" value="InterPro"/>
</dbReference>
<sequence>MSVKSLMAALLATAISPATARPEPDLWRRALSASDVRTCAVSDEAPHVKAPKANPWAPITPDDVKAVWSYVHAPEQGLNLTAPANATLNDNYVFWVDTLYLNKTRVLSYIDGDAAQPPKYARVVIFEGGKEKPVSQEYMVGPLPVSEKTSVAKYDYPFNGGQGGAIDFDGRYYDGKRSAGYQSLLKGAMSEVADITKALFDGEYYGSGDNRTNLVAASTGPNSLDATQSWVTIMFRYPGLASYMTPIDFYIILDTTGTDVRTWSVRGFVTNTRFFKTAAELRAAYEAGELKNEFPQTKDQTWALLEKRPEMGVRDLEDRMAPQNIEIGGKRYKLDREQQYVEYMGWSFYMTFTRVLGLMFYDIKFKGERVLYELSLQEAAAQYAGNQPKAANTVYHDTYFSIGTYSATLVEGYDCPFGSTMLNATFPNNDKTEVHPQAICIFEADSGYPLARHRYGSGAHATGWSHMASVKSSALHTRHVATVGNYDYLFDYAFHIDGSIEIEVRASGYLQSSPYYKDQGKFGPRVGQSTQGSYHDHVLTFKADFDIVDSKNALQRTDLIVVNQTQPWFPELGTFEQMELSVSNFKTEEQFNWAANGQSMFVVVNDEKKNSFGTPRGYRLVPGRSNIHLAIQNSPLSRKSSQLLKSHLAVTKHHDTEPYANSWQNVNLPLKPQQDFSKFFDGENVDGEDIVVWFNLGMHHFTRSEDVPVTLYSEAVSSIVFAPQNFHDRAQEGDLQNRRWIVSNATSGELTYEDYGVQLPTCKVALEEPTSKLEAYSYI</sequence>
<keyword evidence="6 9" id="KW-0186">Copper</keyword>
<dbReference type="Pfam" id="PF09248">
    <property type="entry name" value="DUF1965"/>
    <property type="match status" value="1"/>
</dbReference>
<dbReference type="InterPro" id="IPR016182">
    <property type="entry name" value="Cu_amine_oxidase_N-reg"/>
</dbReference>
<dbReference type="EC" id="1.4.3.-" evidence="9"/>
<dbReference type="Proteomes" id="UP001302126">
    <property type="component" value="Unassembled WGS sequence"/>
</dbReference>
<keyword evidence="5 9" id="KW-0560">Oxidoreductase</keyword>
<evidence type="ECO:0000256" key="4">
    <source>
        <dbReference type="ARBA" id="ARBA00022772"/>
    </source>
</evidence>
<dbReference type="AlphaFoldDB" id="A0AAN6WIC1"/>
<evidence type="ECO:0000256" key="2">
    <source>
        <dbReference type="ARBA" id="ARBA00007983"/>
    </source>
</evidence>
<evidence type="ECO:0000256" key="1">
    <source>
        <dbReference type="ARBA" id="ARBA00001935"/>
    </source>
</evidence>
<gene>
    <name evidence="14" type="ORF">QBC35DRAFT_549355</name>
</gene>
<comment type="caution">
    <text evidence="14">The sequence shown here is derived from an EMBL/GenBank/DDBJ whole genome shotgun (WGS) entry which is preliminary data.</text>
</comment>
<evidence type="ECO:0000256" key="10">
    <source>
        <dbReference type="SAM" id="SignalP"/>
    </source>
</evidence>
<evidence type="ECO:0000259" key="11">
    <source>
        <dbReference type="Pfam" id="PF01179"/>
    </source>
</evidence>
<feature type="active site" description="Schiff-base intermediate with substrate; via topaquinone" evidence="7">
    <location>
        <position position="486"/>
    </location>
</feature>
<reference evidence="14" key="2">
    <citation type="submission" date="2023-05" db="EMBL/GenBank/DDBJ databases">
        <authorList>
            <consortium name="Lawrence Berkeley National Laboratory"/>
            <person name="Steindorff A."/>
            <person name="Hensen N."/>
            <person name="Bonometti L."/>
            <person name="Westerberg I."/>
            <person name="Brannstrom I.O."/>
            <person name="Guillou S."/>
            <person name="Cros-Aarteil S."/>
            <person name="Calhoun S."/>
            <person name="Haridas S."/>
            <person name="Kuo A."/>
            <person name="Mondo S."/>
            <person name="Pangilinan J."/>
            <person name="Riley R."/>
            <person name="Labutti K."/>
            <person name="Andreopoulos B."/>
            <person name="Lipzen A."/>
            <person name="Chen C."/>
            <person name="Yanf M."/>
            <person name="Daum C."/>
            <person name="Ng V."/>
            <person name="Clum A."/>
            <person name="Ohm R."/>
            <person name="Martin F."/>
            <person name="Silar P."/>
            <person name="Natvig D."/>
            <person name="Lalanne C."/>
            <person name="Gautier V."/>
            <person name="Ament-Velasquez S.L."/>
            <person name="Kruys A."/>
            <person name="Hutchinson M.I."/>
            <person name="Powell A.J."/>
            <person name="Barry K."/>
            <person name="Miller A.N."/>
            <person name="Grigoriev I.V."/>
            <person name="Debuchy R."/>
            <person name="Gladieux P."/>
            <person name="Thoren M.H."/>
            <person name="Johannesson H."/>
        </authorList>
    </citation>
    <scope>NUCLEOTIDE SEQUENCE</scope>
    <source>
        <strain evidence="14">PSN309</strain>
    </source>
</reference>
<organism evidence="14 15">
    <name type="scientific">Podospora australis</name>
    <dbReference type="NCBI Taxonomy" id="1536484"/>
    <lineage>
        <taxon>Eukaryota</taxon>
        <taxon>Fungi</taxon>
        <taxon>Dikarya</taxon>
        <taxon>Ascomycota</taxon>
        <taxon>Pezizomycotina</taxon>
        <taxon>Sordariomycetes</taxon>
        <taxon>Sordariomycetidae</taxon>
        <taxon>Sordariales</taxon>
        <taxon>Podosporaceae</taxon>
        <taxon>Podospora</taxon>
    </lineage>
</organism>
<keyword evidence="3 9" id="KW-0479">Metal-binding</keyword>
<dbReference type="PRINTS" id="PR00766">
    <property type="entry name" value="CUDAOXIDASE"/>
</dbReference>
<comment type="similarity">
    <text evidence="2 9">Belongs to the copper/topaquinone oxidase family.</text>
</comment>
<dbReference type="GO" id="GO:0009308">
    <property type="term" value="P:amine metabolic process"/>
    <property type="evidence" value="ECO:0007669"/>
    <property type="project" value="UniProtKB-UniRule"/>
</dbReference>
<name>A0AAN6WIC1_9PEZI</name>
<feature type="signal peptide" evidence="10">
    <location>
        <begin position="1"/>
        <end position="20"/>
    </location>
</feature>
<feature type="domain" description="DUF1965" evidence="13">
    <location>
        <begin position="244"/>
        <end position="308"/>
    </location>
</feature>
<dbReference type="InterPro" id="IPR015800">
    <property type="entry name" value="Cu_amine_oxidase_N2"/>
</dbReference>
<comment type="cofactor">
    <cofactor evidence="9">
        <name>Cu cation</name>
        <dbReference type="ChEBI" id="CHEBI:23378"/>
    </cofactor>
    <text evidence="9">Contains 1 topaquinone per subunit.</text>
</comment>
<dbReference type="SUPFAM" id="SSF49998">
    <property type="entry name" value="Amine oxidase catalytic domain"/>
    <property type="match status" value="1"/>
</dbReference>
<dbReference type="Pfam" id="PF01179">
    <property type="entry name" value="Cu_amine_oxid"/>
    <property type="match status" value="1"/>
</dbReference>
<dbReference type="Gene3D" id="3.10.450.40">
    <property type="match status" value="2"/>
</dbReference>
<dbReference type="FunFam" id="3.10.450.40:FF:000018">
    <property type="entry name" value="Amine oxidase"/>
    <property type="match status" value="1"/>
</dbReference>
<evidence type="ECO:0000256" key="5">
    <source>
        <dbReference type="ARBA" id="ARBA00023002"/>
    </source>
</evidence>
<dbReference type="PANTHER" id="PTHR10638:SF20">
    <property type="entry name" value="AMINE OXIDASE"/>
    <property type="match status" value="1"/>
</dbReference>
<dbReference type="GO" id="GO:0005886">
    <property type="term" value="C:plasma membrane"/>
    <property type="evidence" value="ECO:0007669"/>
    <property type="project" value="TreeGrafter"/>
</dbReference>
<comment type="PTM">
    <text evidence="8 9">Topaquinone (TPQ) is generated by copper-dependent autoxidation of a specific tyrosyl residue.</text>
</comment>
<feature type="domain" description="Copper amine oxidase catalytic" evidence="11">
    <location>
        <begin position="324"/>
        <end position="730"/>
    </location>
</feature>
<dbReference type="SUPFAM" id="SSF54416">
    <property type="entry name" value="Amine oxidase N-terminal region"/>
    <property type="match status" value="2"/>
</dbReference>
<dbReference type="Pfam" id="PF02727">
    <property type="entry name" value="Cu_amine_oxidN2"/>
    <property type="match status" value="1"/>
</dbReference>
<keyword evidence="15" id="KW-1185">Reference proteome</keyword>
<evidence type="ECO:0000256" key="9">
    <source>
        <dbReference type="RuleBase" id="RU000672"/>
    </source>
</evidence>
<comment type="cofactor">
    <cofactor evidence="1">
        <name>Cu cation</name>
        <dbReference type="ChEBI" id="CHEBI:23378"/>
    </cofactor>
</comment>
<evidence type="ECO:0000313" key="15">
    <source>
        <dbReference type="Proteomes" id="UP001302126"/>
    </source>
</evidence>
<feature type="domain" description="Copper amine oxidase N2-terminal" evidence="12">
    <location>
        <begin position="79"/>
        <end position="145"/>
    </location>
</feature>
<dbReference type="InterPro" id="IPR015328">
    <property type="entry name" value="DUF1965"/>
</dbReference>
<evidence type="ECO:0000256" key="6">
    <source>
        <dbReference type="ARBA" id="ARBA00023008"/>
    </source>
</evidence>
<dbReference type="GO" id="GO:0008131">
    <property type="term" value="F:primary methylamine oxidase activity"/>
    <property type="evidence" value="ECO:0007669"/>
    <property type="project" value="InterPro"/>
</dbReference>
<evidence type="ECO:0000259" key="12">
    <source>
        <dbReference type="Pfam" id="PF02727"/>
    </source>
</evidence>
<protein>
    <recommendedName>
        <fullName evidence="9">Amine oxidase</fullName>
        <ecNumber evidence="9">1.4.3.-</ecNumber>
    </recommendedName>
</protein>
<dbReference type="GO" id="GO:0048038">
    <property type="term" value="F:quinone binding"/>
    <property type="evidence" value="ECO:0007669"/>
    <property type="project" value="InterPro"/>
</dbReference>
<dbReference type="InterPro" id="IPR036460">
    <property type="entry name" value="Cu_amine_oxidase_C_sf"/>
</dbReference>
<dbReference type="EMBL" id="MU864734">
    <property type="protein sequence ID" value="KAK4182158.1"/>
    <property type="molecule type" value="Genomic_DNA"/>
</dbReference>
<proteinExistence type="inferred from homology"/>
<evidence type="ECO:0000313" key="14">
    <source>
        <dbReference type="EMBL" id="KAK4182158.1"/>
    </source>
</evidence>
<dbReference type="Gene3D" id="2.70.98.20">
    <property type="entry name" value="Copper amine oxidase, catalytic domain"/>
    <property type="match status" value="1"/>
</dbReference>
<reference evidence="14" key="1">
    <citation type="journal article" date="2023" name="Mol. Phylogenet. Evol.">
        <title>Genome-scale phylogeny and comparative genomics of the fungal order Sordariales.</title>
        <authorList>
            <person name="Hensen N."/>
            <person name="Bonometti L."/>
            <person name="Westerberg I."/>
            <person name="Brannstrom I.O."/>
            <person name="Guillou S."/>
            <person name="Cros-Aarteil S."/>
            <person name="Calhoun S."/>
            <person name="Haridas S."/>
            <person name="Kuo A."/>
            <person name="Mondo S."/>
            <person name="Pangilinan J."/>
            <person name="Riley R."/>
            <person name="LaButti K."/>
            <person name="Andreopoulos B."/>
            <person name="Lipzen A."/>
            <person name="Chen C."/>
            <person name="Yan M."/>
            <person name="Daum C."/>
            <person name="Ng V."/>
            <person name="Clum A."/>
            <person name="Steindorff A."/>
            <person name="Ohm R.A."/>
            <person name="Martin F."/>
            <person name="Silar P."/>
            <person name="Natvig D.O."/>
            <person name="Lalanne C."/>
            <person name="Gautier V."/>
            <person name="Ament-Velasquez S.L."/>
            <person name="Kruys A."/>
            <person name="Hutchinson M.I."/>
            <person name="Powell A.J."/>
            <person name="Barry K."/>
            <person name="Miller A.N."/>
            <person name="Grigoriev I.V."/>
            <person name="Debuchy R."/>
            <person name="Gladieux P."/>
            <person name="Hiltunen Thoren M."/>
            <person name="Johannesson H."/>
        </authorList>
    </citation>
    <scope>NUCLEOTIDE SEQUENCE</scope>
    <source>
        <strain evidence="14">PSN309</strain>
    </source>
</reference>
<evidence type="ECO:0000256" key="8">
    <source>
        <dbReference type="PIRSR" id="PIRSR600269-51"/>
    </source>
</evidence>
<evidence type="ECO:0000256" key="7">
    <source>
        <dbReference type="PIRSR" id="PIRSR600269-50"/>
    </source>
</evidence>
<dbReference type="InterPro" id="IPR000269">
    <property type="entry name" value="Cu_amine_oxidase"/>
</dbReference>
<evidence type="ECO:0000259" key="13">
    <source>
        <dbReference type="Pfam" id="PF09248"/>
    </source>
</evidence>
<feature type="modified residue" description="2',4',5'-topaquinone" evidence="8">
    <location>
        <position position="486"/>
    </location>
</feature>
<feature type="chain" id="PRO_5043007314" description="Amine oxidase" evidence="10">
    <location>
        <begin position="21"/>
        <end position="779"/>
    </location>
</feature>
<accession>A0AAN6WIC1</accession>
<evidence type="ECO:0000256" key="3">
    <source>
        <dbReference type="ARBA" id="ARBA00022723"/>
    </source>
</evidence>
<dbReference type="InterPro" id="IPR015798">
    <property type="entry name" value="Cu_amine_oxidase_C"/>
</dbReference>
<dbReference type="PANTHER" id="PTHR10638">
    <property type="entry name" value="COPPER AMINE OXIDASE"/>
    <property type="match status" value="1"/>
</dbReference>
<keyword evidence="4 7" id="KW-0801">TPQ</keyword>